<dbReference type="EMBL" id="KZ857419">
    <property type="protein sequence ID" value="RDX47420.1"/>
    <property type="molecule type" value="Genomic_DNA"/>
</dbReference>
<evidence type="ECO:0000313" key="2">
    <source>
        <dbReference type="Proteomes" id="UP000256964"/>
    </source>
</evidence>
<reference evidence="1 2" key="1">
    <citation type="journal article" date="2018" name="Biotechnol. Biofuels">
        <title>Integrative visual omics of the white-rot fungus Polyporus brumalis exposes the biotechnological potential of its oxidative enzymes for delignifying raw plant biomass.</title>
        <authorList>
            <person name="Miyauchi S."/>
            <person name="Rancon A."/>
            <person name="Drula E."/>
            <person name="Hage H."/>
            <person name="Chaduli D."/>
            <person name="Favel A."/>
            <person name="Grisel S."/>
            <person name="Henrissat B."/>
            <person name="Herpoel-Gimbert I."/>
            <person name="Ruiz-Duenas F.J."/>
            <person name="Chevret D."/>
            <person name="Hainaut M."/>
            <person name="Lin J."/>
            <person name="Wang M."/>
            <person name="Pangilinan J."/>
            <person name="Lipzen A."/>
            <person name="Lesage-Meessen L."/>
            <person name="Navarro D."/>
            <person name="Riley R."/>
            <person name="Grigoriev I.V."/>
            <person name="Zhou S."/>
            <person name="Raouche S."/>
            <person name="Rosso M.N."/>
        </authorList>
    </citation>
    <scope>NUCLEOTIDE SEQUENCE [LARGE SCALE GENOMIC DNA]</scope>
    <source>
        <strain evidence="1 2">BRFM 1820</strain>
    </source>
</reference>
<evidence type="ECO:0000313" key="1">
    <source>
        <dbReference type="EMBL" id="RDX47420.1"/>
    </source>
</evidence>
<keyword evidence="2" id="KW-1185">Reference proteome</keyword>
<accession>A0A371D4G0</accession>
<name>A0A371D4G0_9APHY</name>
<organism evidence="1 2">
    <name type="scientific">Lentinus brumalis</name>
    <dbReference type="NCBI Taxonomy" id="2498619"/>
    <lineage>
        <taxon>Eukaryota</taxon>
        <taxon>Fungi</taxon>
        <taxon>Dikarya</taxon>
        <taxon>Basidiomycota</taxon>
        <taxon>Agaricomycotina</taxon>
        <taxon>Agaricomycetes</taxon>
        <taxon>Polyporales</taxon>
        <taxon>Polyporaceae</taxon>
        <taxon>Lentinus</taxon>
    </lineage>
</organism>
<dbReference type="OrthoDB" id="2658401at2759"/>
<protein>
    <submittedName>
        <fullName evidence="1">Uncharacterized protein</fullName>
    </submittedName>
</protein>
<dbReference type="AlphaFoldDB" id="A0A371D4G0"/>
<proteinExistence type="predicted"/>
<gene>
    <name evidence="1" type="ORF">OH76DRAFT_1305204</name>
</gene>
<dbReference type="Proteomes" id="UP000256964">
    <property type="component" value="Unassembled WGS sequence"/>
</dbReference>
<feature type="non-terminal residue" evidence="1">
    <location>
        <position position="126"/>
    </location>
</feature>
<feature type="non-terminal residue" evidence="1">
    <location>
        <position position="1"/>
    </location>
</feature>
<sequence>HEHRLLLSKLEPVNHSEDETDVEGPRRRSRANRFRIIMCEWMSTGLRGLLRSFDEEYIDDWEMSPKKRRKGGSAPRERVVPTPLLSTLGTAAVGLWRNCYNEAWLATLRPHDIRDLRILPGNYDFN</sequence>